<feature type="region of interest" description="Disordered" evidence="7">
    <location>
        <begin position="1"/>
        <end position="20"/>
    </location>
</feature>
<organism evidence="9 10">
    <name type="scientific">Diaporthe australafricana</name>
    <dbReference type="NCBI Taxonomy" id="127596"/>
    <lineage>
        <taxon>Eukaryota</taxon>
        <taxon>Fungi</taxon>
        <taxon>Dikarya</taxon>
        <taxon>Ascomycota</taxon>
        <taxon>Pezizomycotina</taxon>
        <taxon>Sordariomycetes</taxon>
        <taxon>Sordariomycetidae</taxon>
        <taxon>Diaporthales</taxon>
        <taxon>Diaporthaceae</taxon>
        <taxon>Diaporthe</taxon>
    </lineage>
</organism>
<dbReference type="PROSITE" id="PS51210">
    <property type="entry name" value="PLA2C"/>
    <property type="match status" value="1"/>
</dbReference>
<sequence>MTYRSSDHFHIPGEDEETEEQIAYEKELLSQQYQGHADEEGPDESTTTRPLDRGLRHSQKDSSSGSGFRTQLKGFVKDLKATSQSAARFISLESRMTKELDDPARFPEISQQAVVRNGLNLCPEENVFLDARKARMRGYFAKYMGLDAAQVHPDDIPTVAFGGSGGGYRAMLAFLGYSLAMKDAGLWDLLTYVAGVSGSCWAIAAYYAFGQAEMQKVIDHCKKRLAPHHPLSPEAVQKLLSSPKGNYETLGPLIQKSKSGLHTVPMDLYAVFTTGYLFLEEDPMIKPIGTAASEVAGYHKAWWKWTDAKCHLADGAEPLPILTAIRHERPWKDWVDEQHPFGNQDPKSKEHQNASDAWWQWFEISPYELGCDELEAWCPTWGFGRQFEGGKSVRGLPEQSLALLLGLCTSAPAGPLSSYLATLQRNLPKNFLGDAINNLASGVAAMWGKQDTAVFTNHHPLHASNEHNFLYHLTPTPAGSPRPPGIENSPRVHLLDSGMDNNCPTYVMLHPSRKVDVILNMDASSDVQKDSFQQRVSQIGLRRGLDFRKRRPNIEPAPDSPAASVPERFQGLYAQIYDGARTSGERPATVVDSYGQTVTNPPAPAVVQDCTMVYLPLLPNERAVPGYDPSTAKFSGSYNLVWTPEQVDMIIGTSVANFQAGQDTVKEALFDAWQRKKAMREADKRAGEAISS</sequence>
<evidence type="ECO:0000256" key="4">
    <source>
        <dbReference type="ARBA" id="ARBA00023098"/>
    </source>
</evidence>
<evidence type="ECO:0000256" key="3">
    <source>
        <dbReference type="ARBA" id="ARBA00022963"/>
    </source>
</evidence>
<evidence type="ECO:0000256" key="6">
    <source>
        <dbReference type="RuleBase" id="RU362103"/>
    </source>
</evidence>
<keyword evidence="3 5" id="KW-0442">Lipid degradation</keyword>
<dbReference type="Gene3D" id="3.40.1090.10">
    <property type="entry name" value="Cytosolic phospholipase A2 catalytic domain"/>
    <property type="match status" value="1"/>
</dbReference>
<accession>A0ABR3Y8Q7</accession>
<dbReference type="SMART" id="SM00022">
    <property type="entry name" value="PLAc"/>
    <property type="match status" value="1"/>
</dbReference>
<dbReference type="InterPro" id="IPR002642">
    <property type="entry name" value="LysoPLipase_cat_dom"/>
</dbReference>
<dbReference type="Proteomes" id="UP001583177">
    <property type="component" value="Unassembled WGS sequence"/>
</dbReference>
<evidence type="ECO:0000313" key="10">
    <source>
        <dbReference type="Proteomes" id="UP001583177"/>
    </source>
</evidence>
<reference evidence="9 10" key="1">
    <citation type="journal article" date="2024" name="IMA Fungus">
        <title>IMA Genome - F19 : A genome assembly and annotation guide to empower mycologists, including annotated draft genome sequences of Ceratocystis pirilliformis, Diaporthe australafricana, Fusarium ophioides, Paecilomyces lecythidis, and Sporothrix stenoceras.</title>
        <authorList>
            <person name="Aylward J."/>
            <person name="Wilson A.M."/>
            <person name="Visagie C.M."/>
            <person name="Spraker J."/>
            <person name="Barnes I."/>
            <person name="Buitendag C."/>
            <person name="Ceriani C."/>
            <person name="Del Mar Angel L."/>
            <person name="du Plessis D."/>
            <person name="Fuchs T."/>
            <person name="Gasser K."/>
            <person name="Kramer D."/>
            <person name="Li W."/>
            <person name="Munsamy K."/>
            <person name="Piso A."/>
            <person name="Price J.L."/>
            <person name="Sonnekus B."/>
            <person name="Thomas C."/>
            <person name="van der Nest A."/>
            <person name="van Dijk A."/>
            <person name="van Heerden A."/>
            <person name="van Vuuren N."/>
            <person name="Yilmaz N."/>
            <person name="Duong T.A."/>
            <person name="van der Merwe N.A."/>
            <person name="Wingfield M.J."/>
            <person name="Wingfield B.D."/>
        </authorList>
    </citation>
    <scope>NUCLEOTIDE SEQUENCE [LARGE SCALE GENOMIC DNA]</scope>
    <source>
        <strain evidence="9 10">CMW 18300</strain>
    </source>
</reference>
<keyword evidence="2 5" id="KW-0378">Hydrolase</keyword>
<name>A0ABR3Y8Q7_9PEZI</name>
<comment type="caution">
    <text evidence="9">The sequence shown here is derived from an EMBL/GenBank/DDBJ whole genome shotgun (WGS) entry which is preliminary data.</text>
</comment>
<keyword evidence="10" id="KW-1185">Reference proteome</keyword>
<dbReference type="EMBL" id="JAWRVE010000001">
    <property type="protein sequence ID" value="KAL1884059.1"/>
    <property type="molecule type" value="Genomic_DNA"/>
</dbReference>
<evidence type="ECO:0000259" key="8">
    <source>
        <dbReference type="PROSITE" id="PS51210"/>
    </source>
</evidence>
<evidence type="ECO:0000256" key="1">
    <source>
        <dbReference type="ARBA" id="ARBA00008780"/>
    </source>
</evidence>
<feature type="domain" description="PLA2c" evidence="8">
    <location>
        <begin position="107"/>
        <end position="692"/>
    </location>
</feature>
<proteinExistence type="inferred from homology"/>
<dbReference type="InterPro" id="IPR016035">
    <property type="entry name" value="Acyl_Trfase/lysoPLipase"/>
</dbReference>
<dbReference type="SUPFAM" id="SSF52151">
    <property type="entry name" value="FabD/lysophospholipase-like"/>
    <property type="match status" value="1"/>
</dbReference>
<evidence type="ECO:0000256" key="5">
    <source>
        <dbReference type="PROSITE-ProRule" id="PRU00555"/>
    </source>
</evidence>
<dbReference type="EC" id="3.1.1.5" evidence="6"/>
<gene>
    <name evidence="9" type="ORF">Daus18300_000168</name>
</gene>
<comment type="catalytic activity">
    <reaction evidence="6">
        <text>a 1-acyl-sn-glycero-3-phosphocholine + H2O = sn-glycerol 3-phosphocholine + a fatty acid + H(+)</text>
        <dbReference type="Rhea" id="RHEA:15177"/>
        <dbReference type="ChEBI" id="CHEBI:15377"/>
        <dbReference type="ChEBI" id="CHEBI:15378"/>
        <dbReference type="ChEBI" id="CHEBI:16870"/>
        <dbReference type="ChEBI" id="CHEBI:28868"/>
        <dbReference type="ChEBI" id="CHEBI:58168"/>
        <dbReference type="EC" id="3.1.1.5"/>
    </reaction>
</comment>
<dbReference type="Pfam" id="PF01735">
    <property type="entry name" value="PLA2_B"/>
    <property type="match status" value="2"/>
</dbReference>
<protein>
    <recommendedName>
        <fullName evidence="6">Lysophospholipase</fullName>
        <ecNumber evidence="6">3.1.1.5</ecNumber>
    </recommendedName>
</protein>
<dbReference type="PANTHER" id="PTHR10728">
    <property type="entry name" value="CYTOSOLIC PHOSPHOLIPASE A2"/>
    <property type="match status" value="1"/>
</dbReference>
<keyword evidence="4 5" id="KW-0443">Lipid metabolism</keyword>
<comment type="similarity">
    <text evidence="1 6">Belongs to the lysophospholipase family.</text>
</comment>
<feature type="region of interest" description="Disordered" evidence="7">
    <location>
        <begin position="28"/>
        <end position="69"/>
    </location>
</feature>
<evidence type="ECO:0000256" key="2">
    <source>
        <dbReference type="ARBA" id="ARBA00022801"/>
    </source>
</evidence>
<evidence type="ECO:0000313" key="9">
    <source>
        <dbReference type="EMBL" id="KAL1884059.1"/>
    </source>
</evidence>
<feature type="compositionally biased region" description="Basic and acidic residues" evidence="7">
    <location>
        <begin position="50"/>
        <end position="60"/>
    </location>
</feature>
<dbReference type="PANTHER" id="PTHR10728:SF40">
    <property type="entry name" value="PATATIN FAMILY PROTEIN"/>
    <property type="match status" value="1"/>
</dbReference>
<evidence type="ECO:0000256" key="7">
    <source>
        <dbReference type="SAM" id="MobiDB-lite"/>
    </source>
</evidence>
<feature type="compositionally biased region" description="Basic and acidic residues" evidence="7">
    <location>
        <begin position="1"/>
        <end position="13"/>
    </location>
</feature>